<dbReference type="InterPro" id="IPR012944">
    <property type="entry name" value="SusD_RagB_dom"/>
</dbReference>
<dbReference type="SUPFAM" id="SSF48452">
    <property type="entry name" value="TPR-like"/>
    <property type="match status" value="1"/>
</dbReference>
<dbReference type="PROSITE" id="PS51257">
    <property type="entry name" value="PROKAR_LIPOPROTEIN"/>
    <property type="match status" value="1"/>
</dbReference>
<dbReference type="RefSeq" id="WP_169673946.1">
    <property type="nucleotide sequence ID" value="NZ_JABBHF010000006.1"/>
</dbReference>
<keyword evidence="5" id="KW-0998">Cell outer membrane</keyword>
<comment type="caution">
    <text evidence="8">The sequence shown here is derived from an EMBL/GenBank/DDBJ whole genome shotgun (WGS) entry which is preliminary data.</text>
</comment>
<sequence length="517" mass="56407">MKIKINILKGIGVLGTIVLVTLVSCSENFLIDTNNQDLTSEVVFGSDATALAAVTGVYDAFQNDSQGDPGVPNEYNVKGIHRWANSTTLDFLNNENPATSSYLNWNPDPSSSDVSTKIWPNHYRQIGRANIALENLLIAVENGTISADLGSRLIGEVLVLRCISYQYLAEVYGGVPLMLSSTDDPFKARDTQDAVFQQIVIDATDAVARLPWTYDTEKGRVSKATAYTVLGNAHMWLKQYGEAVTAYEALEDSPVLDLEENFLDIHAVANPNGKESIFEIQWAANGDLAWSRNDEVNILQLFAMPTDITGGGGFTGIPTKELYDAFEPGDTRRAATVIGPGEEHPDPLIDIIDYDGVDINTAGTVAEPWTGGSPETRSGYWAIKSWRDPNIDGWGRSVLFGGQGHIWMRYGGALLSLAEAALKDGQTAKAQAAFDRVRNRAWGGSAPAKTITMDALLQEYRLELAGEFSTWGIIRRSGEATKFIKDNYGIDVPPGREIYPIPSSQISANPNLVQNDY</sequence>
<organism evidence="8 9">
    <name type="scientific">Flavivirga algicola</name>
    <dbReference type="NCBI Taxonomy" id="2729136"/>
    <lineage>
        <taxon>Bacteria</taxon>
        <taxon>Pseudomonadati</taxon>
        <taxon>Bacteroidota</taxon>
        <taxon>Flavobacteriia</taxon>
        <taxon>Flavobacteriales</taxon>
        <taxon>Flavobacteriaceae</taxon>
        <taxon>Flavivirga</taxon>
    </lineage>
</organism>
<evidence type="ECO:0000256" key="4">
    <source>
        <dbReference type="ARBA" id="ARBA00023136"/>
    </source>
</evidence>
<name>A0ABX1RXM9_9FLAO</name>
<dbReference type="Proteomes" id="UP000746690">
    <property type="component" value="Unassembled WGS sequence"/>
</dbReference>
<evidence type="ECO:0000256" key="3">
    <source>
        <dbReference type="ARBA" id="ARBA00022729"/>
    </source>
</evidence>
<comment type="subcellular location">
    <subcellularLocation>
        <location evidence="1">Cell outer membrane</location>
    </subcellularLocation>
</comment>
<reference evidence="8 9" key="1">
    <citation type="submission" date="2020-04" db="EMBL/GenBank/DDBJ databases">
        <title>A Flavivirga sp. nov.</title>
        <authorList>
            <person name="Sun X."/>
        </authorList>
    </citation>
    <scope>NUCLEOTIDE SEQUENCE [LARGE SCALE GENOMIC DNA]</scope>
    <source>
        <strain evidence="8 9">Y03</strain>
    </source>
</reference>
<proteinExistence type="inferred from homology"/>
<evidence type="ECO:0000256" key="1">
    <source>
        <dbReference type="ARBA" id="ARBA00004442"/>
    </source>
</evidence>
<dbReference type="Gene3D" id="1.25.40.390">
    <property type="match status" value="1"/>
</dbReference>
<evidence type="ECO:0000259" key="7">
    <source>
        <dbReference type="Pfam" id="PF14322"/>
    </source>
</evidence>
<comment type="similarity">
    <text evidence="2">Belongs to the SusD family.</text>
</comment>
<feature type="domain" description="SusD-like N-terminal" evidence="7">
    <location>
        <begin position="103"/>
        <end position="230"/>
    </location>
</feature>
<gene>
    <name evidence="8" type="ORF">HHX25_12595</name>
</gene>
<evidence type="ECO:0000256" key="5">
    <source>
        <dbReference type="ARBA" id="ARBA00023237"/>
    </source>
</evidence>
<dbReference type="InterPro" id="IPR033985">
    <property type="entry name" value="SusD-like_N"/>
</dbReference>
<feature type="domain" description="RagB/SusD" evidence="6">
    <location>
        <begin position="274"/>
        <end position="516"/>
    </location>
</feature>
<dbReference type="EMBL" id="JABBHF010000006">
    <property type="protein sequence ID" value="NMH88350.1"/>
    <property type="molecule type" value="Genomic_DNA"/>
</dbReference>
<protein>
    <submittedName>
        <fullName evidence="8">RagB/SusD family nutrient uptake outer membrane protein</fullName>
    </submittedName>
</protein>
<dbReference type="Pfam" id="PF07980">
    <property type="entry name" value="SusD_RagB"/>
    <property type="match status" value="1"/>
</dbReference>
<keyword evidence="4" id="KW-0472">Membrane</keyword>
<evidence type="ECO:0000313" key="9">
    <source>
        <dbReference type="Proteomes" id="UP000746690"/>
    </source>
</evidence>
<dbReference type="InterPro" id="IPR011990">
    <property type="entry name" value="TPR-like_helical_dom_sf"/>
</dbReference>
<accession>A0ABX1RXM9</accession>
<evidence type="ECO:0000256" key="2">
    <source>
        <dbReference type="ARBA" id="ARBA00006275"/>
    </source>
</evidence>
<evidence type="ECO:0000313" key="8">
    <source>
        <dbReference type="EMBL" id="NMH88350.1"/>
    </source>
</evidence>
<keyword evidence="3" id="KW-0732">Signal</keyword>
<dbReference type="Pfam" id="PF14322">
    <property type="entry name" value="SusD-like_3"/>
    <property type="match status" value="1"/>
</dbReference>
<evidence type="ECO:0000259" key="6">
    <source>
        <dbReference type="Pfam" id="PF07980"/>
    </source>
</evidence>
<keyword evidence="9" id="KW-1185">Reference proteome</keyword>